<feature type="non-terminal residue" evidence="1">
    <location>
        <position position="129"/>
    </location>
</feature>
<evidence type="ECO:0000313" key="1">
    <source>
        <dbReference type="EMBL" id="CAK0821396.1"/>
    </source>
</evidence>
<proteinExistence type="predicted"/>
<dbReference type="EMBL" id="CAUYUJ010007628">
    <property type="protein sequence ID" value="CAK0821396.1"/>
    <property type="molecule type" value="Genomic_DNA"/>
</dbReference>
<sequence>IALAIPEARTAILVYRVAPVLEGTRGAFGAPAMPVMVPICDVEHVWLDRDRHIGRWYLGSRLTMEKVPLVAPADPWALGFAEDGSGLITDGANDCMVSDILKMKVFSKDGAPWMRNASGTSMALDTYRT</sequence>
<organism evidence="1 2">
    <name type="scientific">Prorocentrum cordatum</name>
    <dbReference type="NCBI Taxonomy" id="2364126"/>
    <lineage>
        <taxon>Eukaryota</taxon>
        <taxon>Sar</taxon>
        <taxon>Alveolata</taxon>
        <taxon>Dinophyceae</taxon>
        <taxon>Prorocentrales</taxon>
        <taxon>Prorocentraceae</taxon>
        <taxon>Prorocentrum</taxon>
    </lineage>
</organism>
<accession>A0ABN9RRR7</accession>
<comment type="caution">
    <text evidence="1">The sequence shown here is derived from an EMBL/GenBank/DDBJ whole genome shotgun (WGS) entry which is preliminary data.</text>
</comment>
<reference evidence="1" key="1">
    <citation type="submission" date="2023-10" db="EMBL/GenBank/DDBJ databases">
        <authorList>
            <person name="Chen Y."/>
            <person name="Shah S."/>
            <person name="Dougan E. K."/>
            <person name="Thang M."/>
            <person name="Chan C."/>
        </authorList>
    </citation>
    <scope>NUCLEOTIDE SEQUENCE [LARGE SCALE GENOMIC DNA]</scope>
</reference>
<evidence type="ECO:0000313" key="2">
    <source>
        <dbReference type="Proteomes" id="UP001189429"/>
    </source>
</evidence>
<protein>
    <submittedName>
        <fullName evidence="1">Uncharacterized protein</fullName>
    </submittedName>
</protein>
<name>A0ABN9RRR7_9DINO</name>
<gene>
    <name evidence="1" type="ORF">PCOR1329_LOCUS22733</name>
</gene>
<keyword evidence="2" id="KW-1185">Reference proteome</keyword>
<dbReference type="Proteomes" id="UP001189429">
    <property type="component" value="Unassembled WGS sequence"/>
</dbReference>
<feature type="non-terminal residue" evidence="1">
    <location>
        <position position="1"/>
    </location>
</feature>